<dbReference type="PANTHER" id="PTHR46383:SF2">
    <property type="entry name" value="AMINOTRANSFERASE"/>
    <property type="match status" value="1"/>
</dbReference>
<dbReference type="AlphaFoldDB" id="C1EES7"/>
<dbReference type="CDD" id="cd00609">
    <property type="entry name" value="AAT_like"/>
    <property type="match status" value="1"/>
</dbReference>
<dbReference type="KEGG" id="mis:MICPUN_96669"/>
<dbReference type="Pfam" id="PF00155">
    <property type="entry name" value="Aminotran_1_2"/>
    <property type="match status" value="1"/>
</dbReference>
<keyword evidence="5" id="KW-0663">Pyridoxal phosphate</keyword>
<evidence type="ECO:0000313" key="7">
    <source>
        <dbReference type="EMBL" id="ACO66584.1"/>
    </source>
</evidence>
<evidence type="ECO:0000256" key="4">
    <source>
        <dbReference type="ARBA" id="ARBA00022679"/>
    </source>
</evidence>
<keyword evidence="4 7" id="KW-0808">Transferase</keyword>
<comment type="similarity">
    <text evidence="2">Belongs to the class-I pyridoxal-phosphate-dependent aminotransferase family.</text>
</comment>
<name>C1EES7_MICCC</name>
<keyword evidence="3 7" id="KW-0032">Aminotransferase</keyword>
<keyword evidence="8" id="KW-1185">Reference proteome</keyword>
<dbReference type="Proteomes" id="UP000002009">
    <property type="component" value="Chromosome 11"/>
</dbReference>
<dbReference type="InterPro" id="IPR050596">
    <property type="entry name" value="AspAT/PAT-like"/>
</dbReference>
<feature type="domain" description="Aminotransferase class I/classII large" evidence="6">
    <location>
        <begin position="38"/>
        <end position="394"/>
    </location>
</feature>
<dbReference type="eggNOG" id="KOG0257">
    <property type="taxonomic scope" value="Eukaryota"/>
</dbReference>
<dbReference type="EMBL" id="CP001330">
    <property type="protein sequence ID" value="ACO66584.1"/>
    <property type="molecule type" value="Genomic_DNA"/>
</dbReference>
<organism evidence="7 8">
    <name type="scientific">Micromonas commoda (strain RCC299 / NOUM17 / CCMP2709)</name>
    <name type="common">Picoplanktonic green alga</name>
    <dbReference type="NCBI Taxonomy" id="296587"/>
    <lineage>
        <taxon>Eukaryota</taxon>
        <taxon>Viridiplantae</taxon>
        <taxon>Chlorophyta</taxon>
        <taxon>Mamiellophyceae</taxon>
        <taxon>Mamiellales</taxon>
        <taxon>Mamiellaceae</taxon>
        <taxon>Micromonas</taxon>
    </lineage>
</organism>
<gene>
    <name evidence="7" type="primary">ASP3</name>
    <name evidence="7" type="ORF">MICPUN_96669</name>
</gene>
<evidence type="ECO:0000256" key="5">
    <source>
        <dbReference type="ARBA" id="ARBA00022898"/>
    </source>
</evidence>
<sequence>MVANEALAASLRASQVPPFKVMEVMIAAHARELAGLPVLHMEVGQPSDGAPAHVCEASKRALDACAAGRTTLGYTISDGIDPLRAAIARDYETQYGVAVDPADVMVTTGSSAAFVLGFTAAFDHGDRVAIATPGYPAYRNILEALGVEVVSIPVDASTNFQPTVGLLDAALDGKPIKGLIVASPSNPTGTVLTRAELFELIDWCKSKKVWFVSDEIYHKIEYGEERATTALEAPGGAETCLVINSFSKYHCMTGWRVGWAVVPPALQPAMRALQQNLFINAPNIAQIAAAAALDPECDAVLRGHVAKYARNREILMAGLPEAGFTKLSSAGGAYYIYADVSDLSTDSIALCKRILDVTGVACVSGVDFDRERGHHFVRFSFCGSTETCEEAVRILREKREEWQKH</sequence>
<dbReference type="GeneID" id="8247455"/>
<dbReference type="InterPro" id="IPR004839">
    <property type="entry name" value="Aminotransferase_I/II_large"/>
</dbReference>
<proteinExistence type="inferred from homology"/>
<dbReference type="InParanoid" id="C1EES7"/>
<protein>
    <submittedName>
        <fullName evidence="7">Aspartate aminotransferase</fullName>
    </submittedName>
</protein>
<comment type="cofactor">
    <cofactor evidence="1">
        <name>pyridoxal 5'-phosphate</name>
        <dbReference type="ChEBI" id="CHEBI:597326"/>
    </cofactor>
</comment>
<dbReference type="RefSeq" id="XP_002505326.1">
    <property type="nucleotide sequence ID" value="XM_002505280.1"/>
</dbReference>
<evidence type="ECO:0000256" key="2">
    <source>
        <dbReference type="ARBA" id="ARBA00007441"/>
    </source>
</evidence>
<reference evidence="7 8" key="1">
    <citation type="journal article" date="2009" name="Science">
        <title>Green evolution and dynamic adaptations revealed by genomes of the marine picoeukaryotes Micromonas.</title>
        <authorList>
            <person name="Worden A.Z."/>
            <person name="Lee J.H."/>
            <person name="Mock T."/>
            <person name="Rouze P."/>
            <person name="Simmons M.P."/>
            <person name="Aerts A.L."/>
            <person name="Allen A.E."/>
            <person name="Cuvelier M.L."/>
            <person name="Derelle E."/>
            <person name="Everett M.V."/>
            <person name="Foulon E."/>
            <person name="Grimwood J."/>
            <person name="Gundlach H."/>
            <person name="Henrissat B."/>
            <person name="Napoli C."/>
            <person name="McDonald S.M."/>
            <person name="Parker M.S."/>
            <person name="Rombauts S."/>
            <person name="Salamov A."/>
            <person name="Von Dassow P."/>
            <person name="Badger J.H."/>
            <person name="Coutinho P.M."/>
            <person name="Demir E."/>
            <person name="Dubchak I."/>
            <person name="Gentemann C."/>
            <person name="Eikrem W."/>
            <person name="Gready J.E."/>
            <person name="John U."/>
            <person name="Lanier W."/>
            <person name="Lindquist E.A."/>
            <person name="Lucas S."/>
            <person name="Mayer K.F."/>
            <person name="Moreau H."/>
            <person name="Not F."/>
            <person name="Otillar R."/>
            <person name="Panaud O."/>
            <person name="Pangilinan J."/>
            <person name="Paulsen I."/>
            <person name="Piegu B."/>
            <person name="Poliakov A."/>
            <person name="Robbens S."/>
            <person name="Schmutz J."/>
            <person name="Toulza E."/>
            <person name="Wyss T."/>
            <person name="Zelensky A."/>
            <person name="Zhou K."/>
            <person name="Armbrust E.V."/>
            <person name="Bhattacharya D."/>
            <person name="Goodenough U.W."/>
            <person name="Van de Peer Y."/>
            <person name="Grigoriev I.V."/>
        </authorList>
    </citation>
    <scope>NUCLEOTIDE SEQUENCE [LARGE SCALE GENOMIC DNA]</scope>
    <source>
        <strain evidence="8">RCC299 / NOUM17</strain>
    </source>
</reference>
<evidence type="ECO:0000259" key="6">
    <source>
        <dbReference type="Pfam" id="PF00155"/>
    </source>
</evidence>
<dbReference type="GO" id="GO:0030170">
    <property type="term" value="F:pyridoxal phosphate binding"/>
    <property type="evidence" value="ECO:0007669"/>
    <property type="project" value="InterPro"/>
</dbReference>
<dbReference type="OMA" id="FFRNIYA"/>
<dbReference type="PANTHER" id="PTHR46383">
    <property type="entry name" value="ASPARTATE AMINOTRANSFERASE"/>
    <property type="match status" value="1"/>
</dbReference>
<dbReference type="GO" id="GO:0008483">
    <property type="term" value="F:transaminase activity"/>
    <property type="evidence" value="ECO:0007669"/>
    <property type="project" value="UniProtKB-KW"/>
</dbReference>
<dbReference type="InterPro" id="IPR015421">
    <property type="entry name" value="PyrdxlP-dep_Trfase_major"/>
</dbReference>
<dbReference type="Gene3D" id="3.40.640.10">
    <property type="entry name" value="Type I PLP-dependent aspartate aminotransferase-like (Major domain)"/>
    <property type="match status" value="1"/>
</dbReference>
<dbReference type="OrthoDB" id="2414662at2759"/>
<accession>C1EES7</accession>
<evidence type="ECO:0000313" key="8">
    <source>
        <dbReference type="Proteomes" id="UP000002009"/>
    </source>
</evidence>
<dbReference type="InterPro" id="IPR015424">
    <property type="entry name" value="PyrdxlP-dep_Trfase"/>
</dbReference>
<dbReference type="STRING" id="296587.C1EES7"/>
<evidence type="ECO:0000256" key="1">
    <source>
        <dbReference type="ARBA" id="ARBA00001933"/>
    </source>
</evidence>
<dbReference type="GO" id="GO:0006520">
    <property type="term" value="P:amino acid metabolic process"/>
    <property type="evidence" value="ECO:0007669"/>
    <property type="project" value="InterPro"/>
</dbReference>
<evidence type="ECO:0000256" key="3">
    <source>
        <dbReference type="ARBA" id="ARBA00022576"/>
    </source>
</evidence>
<dbReference type="SUPFAM" id="SSF53383">
    <property type="entry name" value="PLP-dependent transferases"/>
    <property type="match status" value="1"/>
</dbReference>